<dbReference type="AlphaFoldDB" id="A0A2U8H030"/>
<gene>
    <name evidence="7" type="ORF">CEW87_06360</name>
</gene>
<dbReference type="Pfam" id="PF14226">
    <property type="entry name" value="DIOX_N"/>
    <property type="match status" value="1"/>
</dbReference>
<dbReference type="Pfam" id="PF03171">
    <property type="entry name" value="2OG-FeII_Oxy"/>
    <property type="match status" value="1"/>
</dbReference>
<keyword evidence="2 5" id="KW-0479">Metal-binding</keyword>
<proteinExistence type="inferred from homology"/>
<protein>
    <submittedName>
        <fullName evidence="7">Oxidoreductase</fullName>
    </submittedName>
</protein>
<dbReference type="SUPFAM" id="SSF51197">
    <property type="entry name" value="Clavaminate synthase-like"/>
    <property type="match status" value="1"/>
</dbReference>
<evidence type="ECO:0000256" key="1">
    <source>
        <dbReference type="ARBA" id="ARBA00008056"/>
    </source>
</evidence>
<evidence type="ECO:0000256" key="4">
    <source>
        <dbReference type="ARBA" id="ARBA00023004"/>
    </source>
</evidence>
<feature type="domain" description="Fe2OG dioxygenase" evidence="6">
    <location>
        <begin position="177"/>
        <end position="281"/>
    </location>
</feature>
<dbReference type="InterPro" id="IPR005123">
    <property type="entry name" value="Oxoglu/Fe-dep_dioxygenase_dom"/>
</dbReference>
<dbReference type="GO" id="GO:0046872">
    <property type="term" value="F:metal ion binding"/>
    <property type="evidence" value="ECO:0007669"/>
    <property type="project" value="UniProtKB-KW"/>
</dbReference>
<reference evidence="7 8" key="1">
    <citation type="submission" date="2017-06" db="EMBL/GenBank/DDBJ databases">
        <title>Azoarcus sp. TSNA42 complete genome sequence.</title>
        <authorList>
            <person name="Woo J.-H."/>
            <person name="Kim H.-S."/>
        </authorList>
    </citation>
    <scope>NUCLEOTIDE SEQUENCE [LARGE SCALE GENOMIC DNA]</scope>
    <source>
        <strain evidence="7 8">TSNA42</strain>
    </source>
</reference>
<dbReference type="InterPro" id="IPR026992">
    <property type="entry name" value="DIOX_N"/>
</dbReference>
<dbReference type="RefSeq" id="WP_108971940.1">
    <property type="nucleotide sequence ID" value="NZ_CP022188.1"/>
</dbReference>
<dbReference type="GO" id="GO:0016491">
    <property type="term" value="F:oxidoreductase activity"/>
    <property type="evidence" value="ECO:0007669"/>
    <property type="project" value="UniProtKB-KW"/>
</dbReference>
<accession>A0A2U8H030</accession>
<dbReference type="InterPro" id="IPR044861">
    <property type="entry name" value="IPNS-like_FE2OG_OXY"/>
</dbReference>
<evidence type="ECO:0000256" key="2">
    <source>
        <dbReference type="ARBA" id="ARBA00022723"/>
    </source>
</evidence>
<dbReference type="InterPro" id="IPR027443">
    <property type="entry name" value="IPNS-like_sf"/>
</dbReference>
<organism evidence="7 8">
    <name type="scientific">Parazoarcus communis</name>
    <dbReference type="NCBI Taxonomy" id="41977"/>
    <lineage>
        <taxon>Bacteria</taxon>
        <taxon>Pseudomonadati</taxon>
        <taxon>Pseudomonadota</taxon>
        <taxon>Betaproteobacteria</taxon>
        <taxon>Rhodocyclales</taxon>
        <taxon>Zoogloeaceae</taxon>
        <taxon>Parazoarcus</taxon>
    </lineage>
</organism>
<evidence type="ECO:0000259" key="6">
    <source>
        <dbReference type="PROSITE" id="PS51471"/>
    </source>
</evidence>
<dbReference type="PROSITE" id="PS51471">
    <property type="entry name" value="FE2OG_OXY"/>
    <property type="match status" value="1"/>
</dbReference>
<dbReference type="OrthoDB" id="21825at2"/>
<sequence>MQATDSNALPLIDISGLHSPDPVRRAAVGRELRAACESRGFFYLCNHDIPATLAAQVFDYSERFFAQPVDARLSLDKAHSSCNRGYEPLRGQTLEAGSPPDLKEGFYIGIELNEDDPRVRRGKFNHGPNQWPAELPGFRPTMEAYFSACHALGALVMRGLALSLDLPEDHFDDFTADASATLRLLHYPPQPPNPEPGEKGCGAHTDFGAITLLLQDEAGGLQVRDTETGDWIDAPPVPGAYVVNIGDLIARWTNTRYRSTEHRVINASGRERYSVPFFFTGNPDYLVECLPNCLAPGDAPRFPPVTVEQHIAECYRRTYA</sequence>
<comment type="similarity">
    <text evidence="1 5">Belongs to the iron/ascorbate-dependent oxidoreductase family.</text>
</comment>
<dbReference type="PANTHER" id="PTHR10209">
    <property type="entry name" value="OXIDOREDUCTASE, 2OG-FE II OXYGENASE FAMILY PROTEIN"/>
    <property type="match status" value="1"/>
</dbReference>
<name>A0A2U8H030_9RHOO</name>
<dbReference type="PANTHER" id="PTHR10209:SF881">
    <property type="entry name" value="FI07970P-RELATED"/>
    <property type="match status" value="1"/>
</dbReference>
<evidence type="ECO:0000256" key="3">
    <source>
        <dbReference type="ARBA" id="ARBA00023002"/>
    </source>
</evidence>
<dbReference type="Gene3D" id="2.60.120.330">
    <property type="entry name" value="B-lactam Antibiotic, Isopenicillin N Synthase, Chain"/>
    <property type="match status" value="1"/>
</dbReference>
<evidence type="ECO:0000256" key="5">
    <source>
        <dbReference type="RuleBase" id="RU003682"/>
    </source>
</evidence>
<keyword evidence="4 5" id="KW-0408">Iron</keyword>
<evidence type="ECO:0000313" key="7">
    <source>
        <dbReference type="EMBL" id="AWI79018.1"/>
    </source>
</evidence>
<dbReference type="EMBL" id="CP022188">
    <property type="protein sequence ID" value="AWI79018.1"/>
    <property type="molecule type" value="Genomic_DNA"/>
</dbReference>
<keyword evidence="3 5" id="KW-0560">Oxidoreductase</keyword>
<dbReference type="Proteomes" id="UP000244902">
    <property type="component" value="Chromosome"/>
</dbReference>
<dbReference type="PRINTS" id="PR00682">
    <property type="entry name" value="IPNSYNTHASE"/>
</dbReference>
<evidence type="ECO:0000313" key="8">
    <source>
        <dbReference type="Proteomes" id="UP000244902"/>
    </source>
</evidence>